<dbReference type="Proteomes" id="UP000000763">
    <property type="component" value="Chromosome 8"/>
</dbReference>
<reference evidence="3" key="2">
    <citation type="journal article" date="2008" name="Nucleic Acids Res.">
        <title>The rice annotation project database (RAP-DB): 2008 update.</title>
        <authorList>
            <consortium name="The rice annotation project (RAP)"/>
        </authorList>
    </citation>
    <scope>GENOME REANNOTATION</scope>
    <source>
        <strain evidence="3">cv. Nipponbare</strain>
    </source>
</reference>
<proteinExistence type="predicted"/>
<name>Q84Z71_ORYSJ</name>
<reference evidence="3" key="1">
    <citation type="journal article" date="2005" name="Nature">
        <title>The map-based sequence of the rice genome.</title>
        <authorList>
            <consortium name="International rice genome sequencing project (IRGSP)"/>
            <person name="Matsumoto T."/>
            <person name="Wu J."/>
            <person name="Kanamori H."/>
            <person name="Katayose Y."/>
            <person name="Fujisawa M."/>
            <person name="Namiki N."/>
            <person name="Mizuno H."/>
            <person name="Yamamoto K."/>
            <person name="Antonio B.A."/>
            <person name="Baba T."/>
            <person name="Sakata K."/>
            <person name="Nagamura Y."/>
            <person name="Aoki H."/>
            <person name="Arikawa K."/>
            <person name="Arita K."/>
            <person name="Bito T."/>
            <person name="Chiden Y."/>
            <person name="Fujitsuka N."/>
            <person name="Fukunaka R."/>
            <person name="Hamada M."/>
            <person name="Harada C."/>
            <person name="Hayashi A."/>
            <person name="Hijishita S."/>
            <person name="Honda M."/>
            <person name="Hosokawa S."/>
            <person name="Ichikawa Y."/>
            <person name="Idonuma A."/>
            <person name="Iijima M."/>
            <person name="Ikeda M."/>
            <person name="Ikeno M."/>
            <person name="Ito K."/>
            <person name="Ito S."/>
            <person name="Ito T."/>
            <person name="Ito Y."/>
            <person name="Ito Y."/>
            <person name="Iwabuchi A."/>
            <person name="Kamiya K."/>
            <person name="Karasawa W."/>
            <person name="Kurita K."/>
            <person name="Katagiri S."/>
            <person name="Kikuta A."/>
            <person name="Kobayashi H."/>
            <person name="Kobayashi N."/>
            <person name="Machita K."/>
            <person name="Maehara T."/>
            <person name="Masukawa M."/>
            <person name="Mizubayashi T."/>
            <person name="Mukai Y."/>
            <person name="Nagasaki H."/>
            <person name="Nagata Y."/>
            <person name="Naito S."/>
            <person name="Nakashima M."/>
            <person name="Nakama Y."/>
            <person name="Nakamichi Y."/>
            <person name="Nakamura M."/>
            <person name="Meguro A."/>
            <person name="Negishi M."/>
            <person name="Ohta I."/>
            <person name="Ohta T."/>
            <person name="Okamoto M."/>
            <person name="Ono N."/>
            <person name="Saji S."/>
            <person name="Sakaguchi M."/>
            <person name="Sakai K."/>
            <person name="Shibata M."/>
            <person name="Shimokawa T."/>
            <person name="Song J."/>
            <person name="Takazaki Y."/>
            <person name="Terasawa K."/>
            <person name="Tsugane M."/>
            <person name="Tsuji K."/>
            <person name="Ueda S."/>
            <person name="Waki K."/>
            <person name="Yamagata H."/>
            <person name="Yamamoto M."/>
            <person name="Yamamoto S."/>
            <person name="Yamane H."/>
            <person name="Yoshiki S."/>
            <person name="Yoshihara R."/>
            <person name="Yukawa K."/>
            <person name="Zhong H."/>
            <person name="Yano M."/>
            <person name="Yuan Q."/>
            <person name="Ouyang S."/>
            <person name="Liu J."/>
            <person name="Jones K.M."/>
            <person name="Gansberger K."/>
            <person name="Moffat K."/>
            <person name="Hill J."/>
            <person name="Bera J."/>
            <person name="Fadrosh D."/>
            <person name="Jin S."/>
            <person name="Johri S."/>
            <person name="Kim M."/>
            <person name="Overton L."/>
            <person name="Reardon M."/>
            <person name="Tsitrin T."/>
            <person name="Vuong H."/>
            <person name="Weaver B."/>
            <person name="Ciecko A."/>
            <person name="Tallon L."/>
            <person name="Jackson J."/>
            <person name="Pai G."/>
            <person name="Aken S.V."/>
            <person name="Utterback T."/>
            <person name="Reidmuller S."/>
            <person name="Feldblyum T."/>
            <person name="Hsiao J."/>
            <person name="Zismann V."/>
            <person name="Iobst S."/>
            <person name="de Vazeille A.R."/>
            <person name="Buell C.R."/>
            <person name="Ying K."/>
            <person name="Li Y."/>
            <person name="Lu T."/>
            <person name="Huang Y."/>
            <person name="Zhao Q."/>
            <person name="Feng Q."/>
            <person name="Zhang L."/>
            <person name="Zhu J."/>
            <person name="Weng Q."/>
            <person name="Mu J."/>
            <person name="Lu Y."/>
            <person name="Fan D."/>
            <person name="Liu Y."/>
            <person name="Guan J."/>
            <person name="Zhang Y."/>
            <person name="Yu S."/>
            <person name="Liu X."/>
            <person name="Zhang Y."/>
            <person name="Hong G."/>
            <person name="Han B."/>
            <person name="Choisne N."/>
            <person name="Demange N."/>
            <person name="Orjeda G."/>
            <person name="Samain S."/>
            <person name="Cattolico L."/>
            <person name="Pelletier E."/>
            <person name="Couloux A."/>
            <person name="Segurens B."/>
            <person name="Wincker P."/>
            <person name="D'Hont A."/>
            <person name="Scarpelli C."/>
            <person name="Weissenbach J."/>
            <person name="Salanoubat M."/>
            <person name="Quetier F."/>
            <person name="Yu Y."/>
            <person name="Kim H.R."/>
            <person name="Rambo T."/>
            <person name="Currie J."/>
            <person name="Collura K."/>
            <person name="Luo M."/>
            <person name="Yang T."/>
            <person name="Ammiraju J.S.S."/>
            <person name="Engler F."/>
            <person name="Soderlund C."/>
            <person name="Wing R.A."/>
            <person name="Palmer L.E."/>
            <person name="de la Bastide M."/>
            <person name="Spiegel L."/>
            <person name="Nascimento L."/>
            <person name="Zutavern T."/>
            <person name="O'Shaughnessy A."/>
            <person name="Dike S."/>
            <person name="Dedhia N."/>
            <person name="Preston R."/>
            <person name="Balija V."/>
            <person name="McCombie W.R."/>
            <person name="Chow T."/>
            <person name="Chen H."/>
            <person name="Chung M."/>
            <person name="Chen C."/>
            <person name="Shaw J."/>
            <person name="Wu H."/>
            <person name="Hsiao K."/>
            <person name="Chao Y."/>
            <person name="Chu M."/>
            <person name="Cheng C."/>
            <person name="Hour A."/>
            <person name="Lee P."/>
            <person name="Lin S."/>
            <person name="Lin Y."/>
            <person name="Liou J."/>
            <person name="Liu S."/>
            <person name="Hsing Y."/>
            <person name="Raghuvanshi S."/>
            <person name="Mohanty A."/>
            <person name="Bharti A.K."/>
            <person name="Gaur A."/>
            <person name="Gupta V."/>
            <person name="Kumar D."/>
            <person name="Ravi V."/>
            <person name="Vij S."/>
            <person name="Kapur A."/>
            <person name="Khurana P."/>
            <person name="Khurana P."/>
            <person name="Khurana J.P."/>
            <person name="Tyagi A.K."/>
            <person name="Gaikwad K."/>
            <person name="Singh A."/>
            <person name="Dalal V."/>
            <person name="Srivastava S."/>
            <person name="Dixit A."/>
            <person name="Pal A.K."/>
            <person name="Ghazi I.A."/>
            <person name="Yadav M."/>
            <person name="Pandit A."/>
            <person name="Bhargava A."/>
            <person name="Sureshbabu K."/>
            <person name="Batra K."/>
            <person name="Sharma T.R."/>
            <person name="Mohapatra T."/>
            <person name="Singh N.K."/>
            <person name="Messing J."/>
            <person name="Nelson A.B."/>
            <person name="Fuks G."/>
            <person name="Kavchok S."/>
            <person name="Keizer G."/>
            <person name="Linton E."/>
            <person name="Llaca V."/>
            <person name="Song R."/>
            <person name="Tanyolac B."/>
            <person name="Young S."/>
            <person name="Ho-Il K."/>
            <person name="Hahn J.H."/>
            <person name="Sangsakoo G."/>
            <person name="Vanavichit A."/>
            <person name="de Mattos Luiz.A.T."/>
            <person name="Zimmer P.D."/>
            <person name="Malone G."/>
            <person name="Dellagostin O."/>
            <person name="de Oliveira A.C."/>
            <person name="Bevan M."/>
            <person name="Bancroft I."/>
            <person name="Minx P."/>
            <person name="Cordum H."/>
            <person name="Wilson R."/>
            <person name="Cheng Z."/>
            <person name="Jin W."/>
            <person name="Jiang J."/>
            <person name="Leong S.A."/>
            <person name="Iwama H."/>
            <person name="Gojobori T."/>
            <person name="Itoh T."/>
            <person name="Niimura Y."/>
            <person name="Fujii Y."/>
            <person name="Habara T."/>
            <person name="Sakai H."/>
            <person name="Sato Y."/>
            <person name="Wilson G."/>
            <person name="Kumar K."/>
            <person name="McCouch S."/>
            <person name="Juretic N."/>
            <person name="Hoen D."/>
            <person name="Wright S."/>
            <person name="Bruskiewich R."/>
            <person name="Bureau T."/>
            <person name="Miyao A."/>
            <person name="Hirochika H."/>
            <person name="Nishikawa T."/>
            <person name="Kadowaki K."/>
            <person name="Sugiura M."/>
            <person name="Burr B."/>
            <person name="Sasaki T."/>
        </authorList>
    </citation>
    <scope>NUCLEOTIDE SEQUENCE [LARGE SCALE GENOMIC DNA]</scope>
    <source>
        <strain evidence="3">cv. Nipponbare</strain>
    </source>
</reference>
<feature type="region of interest" description="Disordered" evidence="1">
    <location>
        <begin position="1"/>
        <end position="31"/>
    </location>
</feature>
<organism evidence="2 3">
    <name type="scientific">Oryza sativa subsp. japonica</name>
    <name type="common">Rice</name>
    <dbReference type="NCBI Taxonomy" id="39947"/>
    <lineage>
        <taxon>Eukaryota</taxon>
        <taxon>Viridiplantae</taxon>
        <taxon>Streptophyta</taxon>
        <taxon>Embryophyta</taxon>
        <taxon>Tracheophyta</taxon>
        <taxon>Spermatophyta</taxon>
        <taxon>Magnoliopsida</taxon>
        <taxon>Liliopsida</taxon>
        <taxon>Poales</taxon>
        <taxon>Poaceae</taxon>
        <taxon>BOP clade</taxon>
        <taxon>Oryzoideae</taxon>
        <taxon>Oryzeae</taxon>
        <taxon>Oryzinae</taxon>
        <taxon>Oryza</taxon>
        <taxon>Oryza sativa</taxon>
    </lineage>
</organism>
<evidence type="ECO:0000313" key="3">
    <source>
        <dbReference type="Proteomes" id="UP000000763"/>
    </source>
</evidence>
<evidence type="ECO:0000256" key="1">
    <source>
        <dbReference type="SAM" id="MobiDB-lite"/>
    </source>
</evidence>
<accession>Q84Z71</accession>
<protein>
    <submittedName>
        <fullName evidence="2">Uncharacterized protein</fullName>
    </submittedName>
</protein>
<gene>
    <name evidence="2" type="primary">P0686C03.114</name>
</gene>
<dbReference type="EMBL" id="AP004761">
    <property type="protein sequence ID" value="BAC56776.1"/>
    <property type="molecule type" value="Genomic_DNA"/>
</dbReference>
<sequence>MLPPVPAPHGGRPGIVGNIGREMTTPPDSHAPERPFCCHRLKGSRPLASDPRWGNTRSGRWGARFSCPPRRCLPVRCQTHCRALALLHLPRR</sequence>
<evidence type="ECO:0000313" key="2">
    <source>
        <dbReference type="EMBL" id="BAC56776.1"/>
    </source>
</evidence>
<dbReference type="AlphaFoldDB" id="Q84Z71"/>